<sequence>MERKTGIVKIMGCLSSALLIFLLIGYMSSHNMDTTVNYCFSDQSELEGFELKLEKENISFSQISDTTVNISKDNEEQVDTIFYQITNNTIDSN</sequence>
<evidence type="ECO:0000313" key="1">
    <source>
        <dbReference type="EMBL" id="HJF07178.1"/>
    </source>
</evidence>
<organism evidence="1 2">
    <name type="scientific">Phocaeicola coprocola</name>
    <dbReference type="NCBI Taxonomy" id="310298"/>
    <lineage>
        <taxon>Bacteria</taxon>
        <taxon>Pseudomonadati</taxon>
        <taxon>Bacteroidota</taxon>
        <taxon>Bacteroidia</taxon>
        <taxon>Bacteroidales</taxon>
        <taxon>Bacteroidaceae</taxon>
        <taxon>Phocaeicola</taxon>
    </lineage>
</organism>
<proteinExistence type="predicted"/>
<dbReference type="EMBL" id="DYXD01000064">
    <property type="protein sequence ID" value="HJF07178.1"/>
    <property type="molecule type" value="Genomic_DNA"/>
</dbReference>
<reference evidence="1" key="1">
    <citation type="journal article" date="2021" name="PeerJ">
        <title>Extensive microbial diversity within the chicken gut microbiome revealed by metagenomics and culture.</title>
        <authorList>
            <person name="Gilroy R."/>
            <person name="Ravi A."/>
            <person name="Getino M."/>
            <person name="Pursley I."/>
            <person name="Horton D.L."/>
            <person name="Alikhan N.F."/>
            <person name="Baker D."/>
            <person name="Gharbi K."/>
            <person name="Hall N."/>
            <person name="Watson M."/>
            <person name="Adriaenssens E.M."/>
            <person name="Foster-Nyarko E."/>
            <person name="Jarju S."/>
            <person name="Secka A."/>
            <person name="Antonio M."/>
            <person name="Oren A."/>
            <person name="Chaudhuri R.R."/>
            <person name="La Ragione R."/>
            <person name="Hildebrand F."/>
            <person name="Pallen M.J."/>
        </authorList>
    </citation>
    <scope>NUCLEOTIDE SEQUENCE</scope>
    <source>
        <strain evidence="1">CHK165-8395</strain>
    </source>
</reference>
<dbReference type="AlphaFoldDB" id="A0A921K2L4"/>
<dbReference type="Proteomes" id="UP000718012">
    <property type="component" value="Unassembled WGS sequence"/>
</dbReference>
<name>A0A921K2L4_9BACT</name>
<comment type="caution">
    <text evidence="1">The sequence shown here is derived from an EMBL/GenBank/DDBJ whole genome shotgun (WGS) entry which is preliminary data.</text>
</comment>
<evidence type="ECO:0000313" key="2">
    <source>
        <dbReference type="Proteomes" id="UP000718012"/>
    </source>
</evidence>
<reference evidence="1" key="2">
    <citation type="submission" date="2021-09" db="EMBL/GenBank/DDBJ databases">
        <authorList>
            <person name="Gilroy R."/>
        </authorList>
    </citation>
    <scope>NUCLEOTIDE SEQUENCE</scope>
    <source>
        <strain evidence="1">CHK165-8395</strain>
    </source>
</reference>
<accession>A0A921K2L4</accession>
<protein>
    <submittedName>
        <fullName evidence="1">Uncharacterized protein</fullName>
    </submittedName>
</protein>
<gene>
    <name evidence="1" type="ORF">K8U81_03160</name>
</gene>